<organism evidence="8 9">
    <name type="scientific">Ideonella oryzae</name>
    <dbReference type="NCBI Taxonomy" id="2937441"/>
    <lineage>
        <taxon>Bacteria</taxon>
        <taxon>Pseudomonadati</taxon>
        <taxon>Pseudomonadota</taxon>
        <taxon>Betaproteobacteria</taxon>
        <taxon>Burkholderiales</taxon>
        <taxon>Sphaerotilaceae</taxon>
        <taxon>Ideonella</taxon>
    </lineage>
</organism>
<evidence type="ECO:0000256" key="2">
    <source>
        <dbReference type="ARBA" id="ARBA00022741"/>
    </source>
</evidence>
<evidence type="ECO:0000259" key="7">
    <source>
        <dbReference type="PROSITE" id="PS51733"/>
    </source>
</evidence>
<dbReference type="Gene3D" id="3.30.930.10">
    <property type="entry name" value="Bira Bifunctional Protein, Domain 2"/>
    <property type="match status" value="1"/>
</dbReference>
<keyword evidence="2" id="KW-0547">Nucleotide-binding</keyword>
<evidence type="ECO:0000313" key="9">
    <source>
        <dbReference type="Proteomes" id="UP001204851"/>
    </source>
</evidence>
<dbReference type="InterPro" id="IPR003142">
    <property type="entry name" value="BPL_C"/>
</dbReference>
<dbReference type="EC" id="6.3.4.15" evidence="5"/>
<dbReference type="Proteomes" id="UP001204851">
    <property type="component" value="Unassembled WGS sequence"/>
</dbReference>
<evidence type="ECO:0000256" key="1">
    <source>
        <dbReference type="ARBA" id="ARBA00022598"/>
    </source>
</evidence>
<gene>
    <name evidence="8" type="ORF">M0L44_16225</name>
</gene>
<protein>
    <recommendedName>
        <fullName evidence="5">biotin--[biotin carboxyl-carrier protein] ligase</fullName>
        <ecNumber evidence="5">6.3.4.15</ecNumber>
    </recommendedName>
</protein>
<dbReference type="CDD" id="cd16442">
    <property type="entry name" value="BPL"/>
    <property type="match status" value="1"/>
</dbReference>
<dbReference type="EMBL" id="JAMXMC010000009">
    <property type="protein sequence ID" value="MCO5978246.1"/>
    <property type="molecule type" value="Genomic_DNA"/>
</dbReference>
<dbReference type="PROSITE" id="PS51733">
    <property type="entry name" value="BPL_LPL_CATALYTIC"/>
    <property type="match status" value="1"/>
</dbReference>
<keyword evidence="4" id="KW-0092">Biotin</keyword>
<dbReference type="SUPFAM" id="SSF50037">
    <property type="entry name" value="C-terminal domain of transcriptional repressors"/>
    <property type="match status" value="1"/>
</dbReference>
<evidence type="ECO:0000256" key="3">
    <source>
        <dbReference type="ARBA" id="ARBA00022840"/>
    </source>
</evidence>
<evidence type="ECO:0000256" key="5">
    <source>
        <dbReference type="ARBA" id="ARBA00024227"/>
    </source>
</evidence>
<evidence type="ECO:0000313" key="8">
    <source>
        <dbReference type="EMBL" id="MCO5978246.1"/>
    </source>
</evidence>
<evidence type="ECO:0000256" key="4">
    <source>
        <dbReference type="ARBA" id="ARBA00023267"/>
    </source>
</evidence>
<dbReference type="Gene3D" id="2.30.30.100">
    <property type="match status" value="1"/>
</dbReference>
<accession>A0ABT1BPU4</accession>
<dbReference type="InterPro" id="IPR008988">
    <property type="entry name" value="Transcriptional_repressor_C"/>
</dbReference>
<dbReference type="InterPro" id="IPR045864">
    <property type="entry name" value="aa-tRNA-synth_II/BPL/LPL"/>
</dbReference>
<dbReference type="InterPro" id="IPR004408">
    <property type="entry name" value="Biotin_CoA_COase_ligase"/>
</dbReference>
<comment type="caution">
    <text evidence="8">The sequence shown here is derived from an EMBL/GenBank/DDBJ whole genome shotgun (WGS) entry which is preliminary data.</text>
</comment>
<dbReference type="PANTHER" id="PTHR12835:SF5">
    <property type="entry name" value="BIOTIN--PROTEIN LIGASE"/>
    <property type="match status" value="1"/>
</dbReference>
<dbReference type="NCBIfam" id="TIGR00121">
    <property type="entry name" value="birA_ligase"/>
    <property type="match status" value="1"/>
</dbReference>
<keyword evidence="3" id="KW-0067">ATP-binding</keyword>
<reference evidence="8 9" key="1">
    <citation type="submission" date="2022-06" db="EMBL/GenBank/DDBJ databases">
        <title>Ideonella sp. NS12-5 Genome sequencing and assembly.</title>
        <authorList>
            <person name="Jung Y."/>
        </authorList>
    </citation>
    <scope>NUCLEOTIDE SEQUENCE [LARGE SCALE GENOMIC DNA]</scope>
    <source>
        <strain evidence="8 9">NS12-5</strain>
    </source>
</reference>
<dbReference type="PANTHER" id="PTHR12835">
    <property type="entry name" value="BIOTIN PROTEIN LIGASE"/>
    <property type="match status" value="1"/>
</dbReference>
<dbReference type="SUPFAM" id="SSF55681">
    <property type="entry name" value="Class II aaRS and biotin synthetases"/>
    <property type="match status" value="1"/>
</dbReference>
<feature type="domain" description="BPL/LPL catalytic" evidence="7">
    <location>
        <begin position="48"/>
        <end position="219"/>
    </location>
</feature>
<dbReference type="Pfam" id="PF03099">
    <property type="entry name" value="BPL_LplA_LipB"/>
    <property type="match status" value="1"/>
</dbReference>
<dbReference type="InterPro" id="IPR004143">
    <property type="entry name" value="BPL_LPL_catalytic"/>
</dbReference>
<dbReference type="RefSeq" id="WP_252770852.1">
    <property type="nucleotide sequence ID" value="NZ_JAMXMC010000009.1"/>
</dbReference>
<evidence type="ECO:0000256" key="6">
    <source>
        <dbReference type="ARBA" id="ARBA00047846"/>
    </source>
</evidence>
<name>A0ABT1BPU4_9BURK</name>
<keyword evidence="9" id="KW-1185">Reference proteome</keyword>
<keyword evidence="1 8" id="KW-0436">Ligase</keyword>
<dbReference type="GO" id="GO:0004077">
    <property type="term" value="F:biotin--[biotin carboxyl-carrier protein] ligase activity"/>
    <property type="evidence" value="ECO:0007669"/>
    <property type="project" value="UniProtKB-EC"/>
</dbReference>
<proteinExistence type="predicted"/>
<comment type="catalytic activity">
    <reaction evidence="6">
        <text>biotin + L-lysyl-[protein] + ATP = N(6)-biotinyl-L-lysyl-[protein] + AMP + diphosphate + H(+)</text>
        <dbReference type="Rhea" id="RHEA:11756"/>
        <dbReference type="Rhea" id="RHEA-COMP:9752"/>
        <dbReference type="Rhea" id="RHEA-COMP:10505"/>
        <dbReference type="ChEBI" id="CHEBI:15378"/>
        <dbReference type="ChEBI" id="CHEBI:29969"/>
        <dbReference type="ChEBI" id="CHEBI:30616"/>
        <dbReference type="ChEBI" id="CHEBI:33019"/>
        <dbReference type="ChEBI" id="CHEBI:57586"/>
        <dbReference type="ChEBI" id="CHEBI:83144"/>
        <dbReference type="ChEBI" id="CHEBI:456215"/>
        <dbReference type="EC" id="6.3.4.15"/>
    </reaction>
</comment>
<sequence length="287" mass="30792">MASSPTNHGSAPPDRHSIWGIHALWEELQGDLPDLSIEVVDRLDSTNGALMDRLRLLTQAAQGRPLRTSDLAPSLLVAVQQTHGRGRLGRSWESLPGASLTFSLSLSIERPDWSGLSLAVGLAVATALDPAGTQLGLKWPNDLWRLDAPGQGRKLGGILIEGMQVADRRMAVIGIGLNILPLSMPEQVASLREFLPQLDAPQVLARVMPELARVLTRFEREGFGGLAAAYAARDLLRGHTVTTTDPACPQGEAEGVAEDGALLVRRDGQLHRIVSGEVSVRPLPTHP</sequence>
<dbReference type="Pfam" id="PF02237">
    <property type="entry name" value="BPL_C"/>
    <property type="match status" value="1"/>
</dbReference>